<keyword evidence="4" id="KW-0378">Hydrolase</keyword>
<evidence type="ECO:0000313" key="9">
    <source>
        <dbReference type="Proteomes" id="UP000729402"/>
    </source>
</evidence>
<dbReference type="CDD" id="cd05476">
    <property type="entry name" value="pepsin_A_like_plant"/>
    <property type="match status" value="1"/>
</dbReference>
<evidence type="ECO:0000256" key="5">
    <source>
        <dbReference type="ARBA" id="ARBA00023180"/>
    </source>
</evidence>
<feature type="domain" description="Peptidase A1" evidence="7">
    <location>
        <begin position="83"/>
        <end position="443"/>
    </location>
</feature>
<evidence type="ECO:0000256" key="6">
    <source>
        <dbReference type="SAM" id="SignalP"/>
    </source>
</evidence>
<dbReference type="InterPro" id="IPR033121">
    <property type="entry name" value="PEPTIDASE_A1"/>
</dbReference>
<dbReference type="AlphaFoldDB" id="A0A8J5RZB9"/>
<keyword evidence="3" id="KW-0064">Aspartyl protease</keyword>
<name>A0A8J5RZB9_ZIZPA</name>
<sequence length="450" mass="47990">MQKLGLLIVALLAALAVYRCNAAAATVRVQLTHADAGRGLVGHELMQRMAMRSKARARRLLSSSVSAPVSPGTYDDGVPSTEYLMHMAIGMPPQPVQLTLDTGSDLTWTQCLRPCPAAASAACFKFNQSLPYFDASRSSTFKSLSCESAPCQNLTGTACGNDPKYWPNPTCTYEYSYGDGSLTTGELDSETFTFGAGTGASLQTSLPGVAFGCGLNNTGVFTSNETGIAGFGRGPLSLPSQLKVGSFSHCFTSITGSKPSTVLLDPPADLYSNGRGAVQTTPLIKNPRHPTFYYLLLKGITVGSTWLPVPESESALRNGIGGNTFIDSGTAITSLPPPVYRHVCDAFAAQVKLPVVTSNATDSFTCFLAPPRAKPDVPKLVLHLEGATMDLPRENYVFEIEEEGSTRICLALNEGDETSVIGNFQQQNMHVLYDLQNSKLSFVPAQCDLL</sequence>
<dbReference type="InterPro" id="IPR032799">
    <property type="entry name" value="TAXi_C"/>
</dbReference>
<dbReference type="PROSITE" id="PS51767">
    <property type="entry name" value="PEPTIDASE_A1"/>
    <property type="match status" value="1"/>
</dbReference>
<accession>A0A8J5RZB9</accession>
<organism evidence="8 9">
    <name type="scientific">Zizania palustris</name>
    <name type="common">Northern wild rice</name>
    <dbReference type="NCBI Taxonomy" id="103762"/>
    <lineage>
        <taxon>Eukaryota</taxon>
        <taxon>Viridiplantae</taxon>
        <taxon>Streptophyta</taxon>
        <taxon>Embryophyta</taxon>
        <taxon>Tracheophyta</taxon>
        <taxon>Spermatophyta</taxon>
        <taxon>Magnoliopsida</taxon>
        <taxon>Liliopsida</taxon>
        <taxon>Poales</taxon>
        <taxon>Poaceae</taxon>
        <taxon>BOP clade</taxon>
        <taxon>Oryzoideae</taxon>
        <taxon>Oryzeae</taxon>
        <taxon>Zizaniinae</taxon>
        <taxon>Zizania</taxon>
    </lineage>
</organism>
<dbReference type="OrthoDB" id="665129at2759"/>
<dbReference type="InterPro" id="IPR051708">
    <property type="entry name" value="Plant_Aspart_Prot_A1"/>
</dbReference>
<reference evidence="8" key="2">
    <citation type="submission" date="2021-02" db="EMBL/GenBank/DDBJ databases">
        <authorList>
            <person name="Kimball J.A."/>
            <person name="Haas M.W."/>
            <person name="Macchietto M."/>
            <person name="Kono T."/>
            <person name="Duquette J."/>
            <person name="Shao M."/>
        </authorList>
    </citation>
    <scope>NUCLEOTIDE SEQUENCE</scope>
    <source>
        <tissue evidence="8">Fresh leaf tissue</tissue>
    </source>
</reference>
<comment type="similarity">
    <text evidence="1">Belongs to the peptidase A1 family.</text>
</comment>
<feature type="signal peptide" evidence="6">
    <location>
        <begin position="1"/>
        <end position="22"/>
    </location>
</feature>
<dbReference type="PANTHER" id="PTHR47967:SF31">
    <property type="entry name" value="ASPARTYL PROTEASE FAMILY PROTEIN"/>
    <property type="match status" value="1"/>
</dbReference>
<dbReference type="GO" id="GO:0006508">
    <property type="term" value="P:proteolysis"/>
    <property type="evidence" value="ECO:0007669"/>
    <property type="project" value="UniProtKB-KW"/>
</dbReference>
<evidence type="ECO:0000256" key="4">
    <source>
        <dbReference type="ARBA" id="ARBA00022801"/>
    </source>
</evidence>
<dbReference type="InterPro" id="IPR034161">
    <property type="entry name" value="Pepsin-like_plant"/>
</dbReference>
<dbReference type="Proteomes" id="UP000729402">
    <property type="component" value="Unassembled WGS sequence"/>
</dbReference>
<evidence type="ECO:0000313" key="8">
    <source>
        <dbReference type="EMBL" id="KAG8063596.1"/>
    </source>
</evidence>
<protein>
    <recommendedName>
        <fullName evidence="7">Peptidase A1 domain-containing protein</fullName>
    </recommendedName>
</protein>
<keyword evidence="6" id="KW-0732">Signal</keyword>
<dbReference type="PANTHER" id="PTHR47967">
    <property type="entry name" value="OS07G0603500 PROTEIN-RELATED"/>
    <property type="match status" value="1"/>
</dbReference>
<gene>
    <name evidence="8" type="ORF">GUJ93_ZPchr0003g17304</name>
</gene>
<comment type="caution">
    <text evidence="8">The sequence shown here is derived from an EMBL/GenBank/DDBJ whole genome shotgun (WGS) entry which is preliminary data.</text>
</comment>
<keyword evidence="5" id="KW-0325">Glycoprotein</keyword>
<dbReference type="GO" id="GO:0005576">
    <property type="term" value="C:extracellular region"/>
    <property type="evidence" value="ECO:0007669"/>
    <property type="project" value="TreeGrafter"/>
</dbReference>
<dbReference type="InterPro" id="IPR032861">
    <property type="entry name" value="TAXi_N"/>
</dbReference>
<dbReference type="Pfam" id="PF14543">
    <property type="entry name" value="TAXi_N"/>
    <property type="match status" value="1"/>
</dbReference>
<evidence type="ECO:0000259" key="7">
    <source>
        <dbReference type="PROSITE" id="PS51767"/>
    </source>
</evidence>
<reference evidence="8" key="1">
    <citation type="journal article" date="2021" name="bioRxiv">
        <title>Whole Genome Assembly and Annotation of Northern Wild Rice, Zizania palustris L., Supports a Whole Genome Duplication in the Zizania Genus.</title>
        <authorList>
            <person name="Haas M."/>
            <person name="Kono T."/>
            <person name="Macchietto M."/>
            <person name="Millas R."/>
            <person name="McGilp L."/>
            <person name="Shao M."/>
            <person name="Duquette J."/>
            <person name="Hirsch C.N."/>
            <person name="Kimball J."/>
        </authorList>
    </citation>
    <scope>NUCLEOTIDE SEQUENCE</scope>
    <source>
        <tissue evidence="8">Fresh leaf tissue</tissue>
    </source>
</reference>
<feature type="chain" id="PRO_5035270215" description="Peptidase A1 domain-containing protein" evidence="6">
    <location>
        <begin position="23"/>
        <end position="450"/>
    </location>
</feature>
<evidence type="ECO:0000256" key="3">
    <source>
        <dbReference type="ARBA" id="ARBA00022750"/>
    </source>
</evidence>
<dbReference type="Pfam" id="PF14541">
    <property type="entry name" value="TAXi_C"/>
    <property type="match status" value="1"/>
</dbReference>
<keyword evidence="2" id="KW-0645">Protease</keyword>
<keyword evidence="9" id="KW-1185">Reference proteome</keyword>
<dbReference type="GO" id="GO:0004190">
    <property type="term" value="F:aspartic-type endopeptidase activity"/>
    <property type="evidence" value="ECO:0007669"/>
    <property type="project" value="UniProtKB-KW"/>
</dbReference>
<evidence type="ECO:0000256" key="1">
    <source>
        <dbReference type="ARBA" id="ARBA00007447"/>
    </source>
</evidence>
<dbReference type="EMBL" id="JAAALK010000286">
    <property type="protein sequence ID" value="KAG8063596.1"/>
    <property type="molecule type" value="Genomic_DNA"/>
</dbReference>
<proteinExistence type="inferred from homology"/>
<evidence type="ECO:0000256" key="2">
    <source>
        <dbReference type="ARBA" id="ARBA00022670"/>
    </source>
</evidence>